<gene>
    <name evidence="2" type="ORF">Gotri_024424</name>
</gene>
<sequence>IALAFYGLYCFHKHSIGEAGITEQLVVVTLSVHLANSCAPCLFQWLSRSVRKQLYGDYYARPHDPKWGVNPPKWYRLLCCVEVMVGHWFAVFEALELHRILSSWSNVGVWILIVATLLIQYSSTVYLAKYSEKVVVPTVVVRFGPYRWIWHPINASTMLLFATYCIALRVPLSLIFVVVVCSIYYDQKAKLEEVLMVETFGESYPEYASKVRYKFLPFVY</sequence>
<feature type="non-terminal residue" evidence="2">
    <location>
        <position position="220"/>
    </location>
</feature>
<evidence type="ECO:0000313" key="3">
    <source>
        <dbReference type="Proteomes" id="UP000593568"/>
    </source>
</evidence>
<dbReference type="EMBL" id="JABEZW010000003">
    <property type="protein sequence ID" value="MBA0761839.1"/>
    <property type="molecule type" value="Genomic_DNA"/>
</dbReference>
<keyword evidence="1" id="KW-0812">Transmembrane</keyword>
<protein>
    <recommendedName>
        <fullName evidence="4">Protein-S-isoprenylcysteine O-methyltransferase</fullName>
    </recommendedName>
</protein>
<dbReference type="Gene3D" id="1.20.120.1630">
    <property type="match status" value="1"/>
</dbReference>
<dbReference type="AlphaFoldDB" id="A0A7J9DMA1"/>
<feature type="transmembrane region" description="Helical" evidence="1">
    <location>
        <begin position="158"/>
        <end position="185"/>
    </location>
</feature>
<dbReference type="GO" id="GO:0016740">
    <property type="term" value="F:transferase activity"/>
    <property type="evidence" value="ECO:0007669"/>
    <property type="project" value="UniProtKB-ARBA"/>
</dbReference>
<evidence type="ECO:0000313" key="2">
    <source>
        <dbReference type="EMBL" id="MBA0761839.1"/>
    </source>
</evidence>
<feature type="transmembrane region" description="Helical" evidence="1">
    <location>
        <begin position="107"/>
        <end position="128"/>
    </location>
</feature>
<proteinExistence type="predicted"/>
<dbReference type="PANTHER" id="PTHR12714">
    <property type="entry name" value="PROTEIN-S ISOPRENYLCYSTEINE O-METHYLTRANSFERASE"/>
    <property type="match status" value="1"/>
</dbReference>
<evidence type="ECO:0008006" key="4">
    <source>
        <dbReference type="Google" id="ProtNLM"/>
    </source>
</evidence>
<organism evidence="2 3">
    <name type="scientific">Gossypium trilobum</name>
    <dbReference type="NCBI Taxonomy" id="34281"/>
    <lineage>
        <taxon>Eukaryota</taxon>
        <taxon>Viridiplantae</taxon>
        <taxon>Streptophyta</taxon>
        <taxon>Embryophyta</taxon>
        <taxon>Tracheophyta</taxon>
        <taxon>Spermatophyta</taxon>
        <taxon>Magnoliopsida</taxon>
        <taxon>eudicotyledons</taxon>
        <taxon>Gunneridae</taxon>
        <taxon>Pentapetalae</taxon>
        <taxon>rosids</taxon>
        <taxon>malvids</taxon>
        <taxon>Malvales</taxon>
        <taxon>Malvaceae</taxon>
        <taxon>Malvoideae</taxon>
        <taxon>Gossypium</taxon>
    </lineage>
</organism>
<accession>A0A7J9DMA1</accession>
<keyword evidence="3" id="KW-1185">Reference proteome</keyword>
<reference evidence="2 3" key="1">
    <citation type="journal article" date="2019" name="Genome Biol. Evol.">
        <title>Insights into the evolution of the New World diploid cottons (Gossypium, subgenus Houzingenia) based on genome sequencing.</title>
        <authorList>
            <person name="Grover C.E."/>
            <person name="Arick M.A. 2nd"/>
            <person name="Thrash A."/>
            <person name="Conover J.L."/>
            <person name="Sanders W.S."/>
            <person name="Peterson D.G."/>
            <person name="Frelichowski J.E."/>
            <person name="Scheffler J.A."/>
            <person name="Scheffler B.E."/>
            <person name="Wendel J.F."/>
        </authorList>
    </citation>
    <scope>NUCLEOTIDE SEQUENCE [LARGE SCALE GENOMIC DNA]</scope>
    <source>
        <strain evidence="2">8</strain>
        <tissue evidence="2">Leaf</tissue>
    </source>
</reference>
<dbReference type="Proteomes" id="UP000593568">
    <property type="component" value="Unassembled WGS sequence"/>
</dbReference>
<keyword evidence="1" id="KW-1133">Transmembrane helix</keyword>
<keyword evidence="1" id="KW-0472">Membrane</keyword>
<evidence type="ECO:0000256" key="1">
    <source>
        <dbReference type="SAM" id="Phobius"/>
    </source>
</evidence>
<dbReference type="PANTHER" id="PTHR12714:SF11">
    <property type="entry name" value="PROTEIN C-TERMINAL S-ISOPRENYLCYSTEINE CARBOXYL O-METHYLTRANSFERASE"/>
    <property type="match status" value="1"/>
</dbReference>
<comment type="caution">
    <text evidence="2">The sequence shown here is derived from an EMBL/GenBank/DDBJ whole genome shotgun (WGS) entry which is preliminary data.</text>
</comment>
<name>A0A7J9DMA1_9ROSI</name>